<dbReference type="AlphaFoldDB" id="A0A4S4FDB7"/>
<comment type="caution">
    <text evidence="1">The sequence shown here is derived from an EMBL/GenBank/DDBJ whole genome shotgun (WGS) entry which is preliminary data.</text>
</comment>
<protein>
    <submittedName>
        <fullName evidence="1">Uncharacterized protein</fullName>
    </submittedName>
</protein>
<name>A0A4S4FDB7_9BIFI</name>
<gene>
    <name evidence="1" type="ORF">E5991_00400</name>
</gene>
<organism evidence="1 2">
    <name type="scientific">Bifidobacterium pseudolongum</name>
    <dbReference type="NCBI Taxonomy" id="1694"/>
    <lineage>
        <taxon>Bacteria</taxon>
        <taxon>Bacillati</taxon>
        <taxon>Actinomycetota</taxon>
        <taxon>Actinomycetes</taxon>
        <taxon>Bifidobacteriales</taxon>
        <taxon>Bifidobacteriaceae</taxon>
        <taxon>Bifidobacterium</taxon>
    </lineage>
</organism>
<dbReference type="Proteomes" id="UP000306798">
    <property type="component" value="Unassembled WGS sequence"/>
</dbReference>
<accession>A0A4S4FDB7</accession>
<dbReference type="EMBL" id="SSTF01000001">
    <property type="protein sequence ID" value="THG27948.1"/>
    <property type="molecule type" value="Genomic_DNA"/>
</dbReference>
<reference evidence="1 2" key="1">
    <citation type="submission" date="2019-04" db="EMBL/GenBank/DDBJ databases">
        <title>Microbes associate with the intestines of laboratory mice.</title>
        <authorList>
            <person name="Navarre W."/>
            <person name="Wong E."/>
            <person name="Huang K.C."/>
            <person name="Tropini C."/>
            <person name="Ng K."/>
            <person name="Yu B."/>
        </authorList>
    </citation>
    <scope>NUCLEOTIDE SEQUENCE [LARGE SCALE GENOMIC DNA]</scope>
    <source>
        <strain evidence="1 2">NM87_A27A</strain>
    </source>
</reference>
<evidence type="ECO:0000313" key="2">
    <source>
        <dbReference type="Proteomes" id="UP000306798"/>
    </source>
</evidence>
<evidence type="ECO:0000313" key="1">
    <source>
        <dbReference type="EMBL" id="THG27948.1"/>
    </source>
</evidence>
<sequence length="182" mass="20274">MNDIRNLLPDPKPTDTSDWVVPSSRDVRVQMLDGNRLHLTNNADNADSYVYTQVSLPAGQYRFGVEVSAPQGAAPTKLLRVVVPPRTELTPAIWDGQTGRVVTPPNTLPEDGELEFRVMVGPTTGCAIWVRRLFVMTDDDWQRMLDAGIAWFDGDSRIDTPPPAEWFAILAARHHLELEVVA</sequence>
<dbReference type="RefSeq" id="WP_095507843.1">
    <property type="nucleotide sequence ID" value="NZ_CP022544.1"/>
</dbReference>
<proteinExistence type="predicted"/>